<keyword evidence="1" id="KW-0472">Membrane</keyword>
<evidence type="ECO:0000313" key="2">
    <source>
        <dbReference type="EMBL" id="KKO01903.1"/>
    </source>
</evidence>
<feature type="transmembrane region" description="Helical" evidence="1">
    <location>
        <begin position="73"/>
        <end position="94"/>
    </location>
</feature>
<dbReference type="AlphaFoldDB" id="A0A0F9VPR0"/>
<organism evidence="2">
    <name type="scientific">marine sediment metagenome</name>
    <dbReference type="NCBI Taxonomy" id="412755"/>
    <lineage>
        <taxon>unclassified sequences</taxon>
        <taxon>metagenomes</taxon>
        <taxon>ecological metagenomes</taxon>
    </lineage>
</organism>
<feature type="transmembrane region" description="Helical" evidence="1">
    <location>
        <begin position="101"/>
        <end position="122"/>
    </location>
</feature>
<gene>
    <name evidence="2" type="ORF">LCGC14_0112580</name>
</gene>
<comment type="caution">
    <text evidence="2">The sequence shown here is derived from an EMBL/GenBank/DDBJ whole genome shotgun (WGS) entry which is preliminary data.</text>
</comment>
<dbReference type="EMBL" id="LAZR01000033">
    <property type="protein sequence ID" value="KKO01903.1"/>
    <property type="molecule type" value="Genomic_DNA"/>
</dbReference>
<keyword evidence="1" id="KW-0812">Transmembrane</keyword>
<feature type="transmembrane region" description="Helical" evidence="1">
    <location>
        <begin position="31"/>
        <end position="61"/>
    </location>
</feature>
<sequence length="123" mass="13138">MMAIDDFKSVETDEQVPYAGQKDKMAREDKIVLTVIIAVLSLIFIGGLLLIQAGLALFGYATDSLSDGIGLRGAFFASLVISFVFMVVFALVGGDGVVGELGLMLIGYFVMLAFFTISIAMIL</sequence>
<reference evidence="2" key="1">
    <citation type="journal article" date="2015" name="Nature">
        <title>Complex archaea that bridge the gap between prokaryotes and eukaryotes.</title>
        <authorList>
            <person name="Spang A."/>
            <person name="Saw J.H."/>
            <person name="Jorgensen S.L."/>
            <person name="Zaremba-Niedzwiedzka K."/>
            <person name="Martijn J."/>
            <person name="Lind A.E."/>
            <person name="van Eijk R."/>
            <person name="Schleper C."/>
            <person name="Guy L."/>
            <person name="Ettema T.J."/>
        </authorList>
    </citation>
    <scope>NUCLEOTIDE SEQUENCE</scope>
</reference>
<proteinExistence type="predicted"/>
<name>A0A0F9VPR0_9ZZZZ</name>
<accession>A0A0F9VPR0</accession>
<evidence type="ECO:0000256" key="1">
    <source>
        <dbReference type="SAM" id="Phobius"/>
    </source>
</evidence>
<protein>
    <recommendedName>
        <fullName evidence="3">DNA translocase FtsK 4TM region domain-containing protein</fullName>
    </recommendedName>
</protein>
<evidence type="ECO:0008006" key="3">
    <source>
        <dbReference type="Google" id="ProtNLM"/>
    </source>
</evidence>
<keyword evidence="1" id="KW-1133">Transmembrane helix</keyword>